<evidence type="ECO:0000256" key="3">
    <source>
        <dbReference type="ARBA" id="ARBA00023163"/>
    </source>
</evidence>
<keyword evidence="4" id="KW-0539">Nucleus</keyword>
<comment type="caution">
    <text evidence="7">The sequence shown here is derived from an EMBL/GenBank/DDBJ whole genome shotgun (WGS) entry which is preliminary data.</text>
</comment>
<accession>A0A9P9WEN8</accession>
<dbReference type="GO" id="GO:0003677">
    <property type="term" value="F:DNA binding"/>
    <property type="evidence" value="ECO:0007669"/>
    <property type="project" value="UniProtKB-KW"/>
</dbReference>
<feature type="region of interest" description="Disordered" evidence="5">
    <location>
        <begin position="339"/>
        <end position="387"/>
    </location>
</feature>
<feature type="region of interest" description="Disordered" evidence="5">
    <location>
        <begin position="1"/>
        <end position="34"/>
    </location>
</feature>
<gene>
    <name evidence="7" type="ORF">JX265_010470</name>
</gene>
<keyword evidence="2" id="KW-0238">DNA-binding</keyword>
<evidence type="ECO:0000256" key="1">
    <source>
        <dbReference type="ARBA" id="ARBA00023015"/>
    </source>
</evidence>
<protein>
    <recommendedName>
        <fullName evidence="6">Zn(2)-C6 fungal-type domain-containing protein</fullName>
    </recommendedName>
</protein>
<reference evidence="7" key="1">
    <citation type="submission" date="2021-03" db="EMBL/GenBank/DDBJ databases">
        <title>Revisited historic fungal species revealed as producer of novel bioactive compounds through whole genome sequencing and comparative genomics.</title>
        <authorList>
            <person name="Vignolle G.A."/>
            <person name="Hochenegger N."/>
            <person name="Mach R.L."/>
            <person name="Mach-Aigner A.R."/>
            <person name="Javad Rahimi M."/>
            <person name="Salim K.A."/>
            <person name="Chan C.M."/>
            <person name="Lim L.B.L."/>
            <person name="Cai F."/>
            <person name="Druzhinina I.S."/>
            <person name="U'Ren J.M."/>
            <person name="Derntl C."/>
        </authorList>
    </citation>
    <scope>NUCLEOTIDE SEQUENCE</scope>
    <source>
        <strain evidence="7">TUCIM 5799</strain>
    </source>
</reference>
<feature type="compositionally biased region" description="Polar residues" evidence="5">
    <location>
        <begin position="362"/>
        <end position="371"/>
    </location>
</feature>
<dbReference type="EMBL" id="JAFIMR010000034">
    <property type="protein sequence ID" value="KAI1859467.1"/>
    <property type="molecule type" value="Genomic_DNA"/>
</dbReference>
<evidence type="ECO:0000256" key="2">
    <source>
        <dbReference type="ARBA" id="ARBA00023125"/>
    </source>
</evidence>
<evidence type="ECO:0000313" key="7">
    <source>
        <dbReference type="EMBL" id="KAI1859467.1"/>
    </source>
</evidence>
<dbReference type="Pfam" id="PF00172">
    <property type="entry name" value="Zn_clus"/>
    <property type="match status" value="1"/>
</dbReference>
<evidence type="ECO:0000256" key="4">
    <source>
        <dbReference type="ARBA" id="ARBA00023242"/>
    </source>
</evidence>
<feature type="compositionally biased region" description="Basic and acidic residues" evidence="5">
    <location>
        <begin position="110"/>
        <end position="135"/>
    </location>
</feature>
<dbReference type="SMART" id="SM00066">
    <property type="entry name" value="GAL4"/>
    <property type="match status" value="1"/>
</dbReference>
<proteinExistence type="predicted"/>
<feature type="compositionally biased region" description="Basic and acidic residues" evidence="5">
    <location>
        <begin position="377"/>
        <end position="387"/>
    </location>
</feature>
<dbReference type="SUPFAM" id="SSF57701">
    <property type="entry name" value="Zn2/Cys6 DNA-binding domain"/>
    <property type="match status" value="1"/>
</dbReference>
<organism evidence="7 8">
    <name type="scientific">Neoarthrinium moseri</name>
    <dbReference type="NCBI Taxonomy" id="1658444"/>
    <lineage>
        <taxon>Eukaryota</taxon>
        <taxon>Fungi</taxon>
        <taxon>Dikarya</taxon>
        <taxon>Ascomycota</taxon>
        <taxon>Pezizomycotina</taxon>
        <taxon>Sordariomycetes</taxon>
        <taxon>Xylariomycetidae</taxon>
        <taxon>Amphisphaeriales</taxon>
        <taxon>Apiosporaceae</taxon>
        <taxon>Neoarthrinium</taxon>
    </lineage>
</organism>
<keyword evidence="8" id="KW-1185">Reference proteome</keyword>
<keyword evidence="1" id="KW-0805">Transcription regulation</keyword>
<evidence type="ECO:0000259" key="6">
    <source>
        <dbReference type="PROSITE" id="PS50048"/>
    </source>
</evidence>
<dbReference type="InterPro" id="IPR001138">
    <property type="entry name" value="Zn2Cys6_DnaBD"/>
</dbReference>
<sequence length="447" mass="49104">MAETEWSSEAHGVLPNSRPWTPGSRSNGISRQRAGSYVNACDQCHRRKLGCSRGKPSCERCRQSGRQCTYSLIRPAGRPRRSGSDGRRDFRPAPLFDTVKVHRQSLGDNGQRKATYDHSQKECEEMEPKTGDRSDSQGWASGGTSLTSPNFDRSDGPQNGMILDPALCSKSMPSYVTPESDRTSQRTPTHQERVSANQNQNKGCIQPAEIHNTLKATATADVYDHGPHNGIASDHFSGTHYKHQSSPPPLMAPHLGPDILDFDFDAHEPSTQAKTGPFEAINMLNEVSERFVMCDGSHSSLWYLILLALYQDADERGVPGLPSIPDSRTQVPTAEIGVNRTHDDGMTHQTEASGPVGGPQVPSWSQSSGGPLTSPKRTLEVDRDSTQRSTERSIMLKAFIIISTVSTTLPFKFGATGDGVACDLELVKVYADKLREKFERRLTKVKT</sequence>
<dbReference type="InterPro" id="IPR036864">
    <property type="entry name" value="Zn2-C6_fun-type_DNA-bd_sf"/>
</dbReference>
<dbReference type="PROSITE" id="PS00463">
    <property type="entry name" value="ZN2_CY6_FUNGAL_1"/>
    <property type="match status" value="1"/>
</dbReference>
<feature type="domain" description="Zn(2)-C6 fungal-type" evidence="6">
    <location>
        <begin position="40"/>
        <end position="70"/>
    </location>
</feature>
<dbReference type="Proteomes" id="UP000829685">
    <property type="component" value="Unassembled WGS sequence"/>
</dbReference>
<name>A0A9P9WEN8_9PEZI</name>
<dbReference type="GO" id="GO:0000981">
    <property type="term" value="F:DNA-binding transcription factor activity, RNA polymerase II-specific"/>
    <property type="evidence" value="ECO:0007669"/>
    <property type="project" value="InterPro"/>
</dbReference>
<feature type="compositionally biased region" description="Polar residues" evidence="5">
    <location>
        <begin position="136"/>
        <end position="151"/>
    </location>
</feature>
<evidence type="ECO:0000256" key="5">
    <source>
        <dbReference type="SAM" id="MobiDB-lite"/>
    </source>
</evidence>
<dbReference type="PROSITE" id="PS50048">
    <property type="entry name" value="ZN2_CY6_FUNGAL_2"/>
    <property type="match status" value="1"/>
</dbReference>
<dbReference type="CDD" id="cd00067">
    <property type="entry name" value="GAL4"/>
    <property type="match status" value="1"/>
</dbReference>
<keyword evidence="3" id="KW-0804">Transcription</keyword>
<dbReference type="AlphaFoldDB" id="A0A9P9WEN8"/>
<evidence type="ECO:0000313" key="8">
    <source>
        <dbReference type="Proteomes" id="UP000829685"/>
    </source>
</evidence>
<feature type="compositionally biased region" description="Basic and acidic residues" evidence="5">
    <location>
        <begin position="179"/>
        <end position="193"/>
    </location>
</feature>
<dbReference type="GO" id="GO:0008270">
    <property type="term" value="F:zinc ion binding"/>
    <property type="evidence" value="ECO:0007669"/>
    <property type="project" value="InterPro"/>
</dbReference>
<dbReference type="PANTHER" id="PTHR31069">
    <property type="entry name" value="OLEATE-ACTIVATED TRANSCRIPTION FACTOR 1-RELATED"/>
    <property type="match status" value="1"/>
</dbReference>
<dbReference type="PANTHER" id="PTHR31069:SF32">
    <property type="entry name" value="ARGININE METABOLISM REGULATION PROTEIN II"/>
    <property type="match status" value="1"/>
</dbReference>
<dbReference type="Gene3D" id="4.10.240.10">
    <property type="entry name" value="Zn(2)-C6 fungal-type DNA-binding domain"/>
    <property type="match status" value="1"/>
</dbReference>
<dbReference type="InterPro" id="IPR050675">
    <property type="entry name" value="OAF3"/>
</dbReference>
<feature type="compositionally biased region" description="Basic and acidic residues" evidence="5">
    <location>
        <begin position="82"/>
        <end position="91"/>
    </location>
</feature>
<feature type="region of interest" description="Disordered" evidence="5">
    <location>
        <begin position="72"/>
        <end position="200"/>
    </location>
</feature>